<keyword evidence="5 10" id="KW-0552">Olfaction</keyword>
<evidence type="ECO:0000256" key="6">
    <source>
        <dbReference type="ARBA" id="ARBA00022989"/>
    </source>
</evidence>
<keyword evidence="2" id="KW-1003">Cell membrane</keyword>
<evidence type="ECO:0000313" key="12">
    <source>
        <dbReference type="Proteomes" id="UP001642520"/>
    </source>
</evidence>
<evidence type="ECO:0000256" key="3">
    <source>
        <dbReference type="ARBA" id="ARBA00022606"/>
    </source>
</evidence>
<evidence type="ECO:0000256" key="4">
    <source>
        <dbReference type="ARBA" id="ARBA00022692"/>
    </source>
</evidence>
<keyword evidence="12" id="KW-1185">Reference proteome</keyword>
<comment type="caution">
    <text evidence="10">Lacks conserved residue(s) required for the propagation of feature annotation.</text>
</comment>
<comment type="caution">
    <text evidence="11">The sequence shown here is derived from an EMBL/GenBank/DDBJ whole genome shotgun (WGS) entry which is preliminary data.</text>
</comment>
<dbReference type="Proteomes" id="UP001642520">
    <property type="component" value="Unassembled WGS sequence"/>
</dbReference>
<keyword evidence="8 10" id="KW-0675">Receptor</keyword>
<keyword evidence="4 10" id="KW-0812">Transmembrane</keyword>
<evidence type="ECO:0000256" key="7">
    <source>
        <dbReference type="ARBA" id="ARBA00023136"/>
    </source>
</evidence>
<organism evidence="11 12">
    <name type="scientific">Xylocopa violacea</name>
    <name type="common">Violet carpenter bee</name>
    <name type="synonym">Apis violacea</name>
    <dbReference type="NCBI Taxonomy" id="135666"/>
    <lineage>
        <taxon>Eukaryota</taxon>
        <taxon>Metazoa</taxon>
        <taxon>Ecdysozoa</taxon>
        <taxon>Arthropoda</taxon>
        <taxon>Hexapoda</taxon>
        <taxon>Insecta</taxon>
        <taxon>Pterygota</taxon>
        <taxon>Neoptera</taxon>
        <taxon>Endopterygota</taxon>
        <taxon>Hymenoptera</taxon>
        <taxon>Apocrita</taxon>
        <taxon>Aculeata</taxon>
        <taxon>Apoidea</taxon>
        <taxon>Anthophila</taxon>
        <taxon>Apidae</taxon>
        <taxon>Xylocopa</taxon>
        <taxon>Xylocopa</taxon>
    </lineage>
</organism>
<accession>A0ABP1PH75</accession>
<evidence type="ECO:0000313" key="11">
    <source>
        <dbReference type="EMBL" id="CAL7950595.1"/>
    </source>
</evidence>
<feature type="transmembrane region" description="Helical" evidence="10">
    <location>
        <begin position="67"/>
        <end position="87"/>
    </location>
</feature>
<feature type="transmembrane region" description="Helical" evidence="10">
    <location>
        <begin position="125"/>
        <end position="145"/>
    </location>
</feature>
<dbReference type="InterPro" id="IPR004117">
    <property type="entry name" value="7tm6_olfct_rcpt"/>
</dbReference>
<sequence>MHTLQLIFKLLTLIGLLRPSSWKSIWKRALYHLYTTALSALMVAMETFLILDLFLNVDNQDDLSENLYVTLTLLSSCCKTFMLFIYLGDIKSLLDIIQEEPHVPVNDEEVEIRSRFEDRIEWNSMAYTVTLDCFTTLLWISALFTDFRHEKLKFRVWLPNCLSSPRLFTFNFVHQIVATLFSTNTNVIYDCLFSSLLIHIYCQFEILEHRMRNITINKNYSARLCAYHHDRIYKLALMVDNNFKMMTSIQFLISTGAVCFNLYRLSLLTFGSKFVETSCYTLCLLLQIFYYCWFGNEVKLKSLEVSDTVLKCDLTSLDEKSKKILLLIMRRALEPVQFTSLHVISMNIECFTSVTAEDFLFSVQRAPTEQCTIE</sequence>
<keyword evidence="9 10" id="KW-0807">Transducer</keyword>
<comment type="subcellular location">
    <subcellularLocation>
        <location evidence="1 10">Cell membrane</location>
        <topology evidence="1 10">Multi-pass membrane protein</topology>
    </subcellularLocation>
</comment>
<evidence type="ECO:0000256" key="9">
    <source>
        <dbReference type="ARBA" id="ARBA00023224"/>
    </source>
</evidence>
<dbReference type="PANTHER" id="PTHR21137:SF35">
    <property type="entry name" value="ODORANT RECEPTOR 19A-RELATED"/>
    <property type="match status" value="1"/>
</dbReference>
<comment type="similarity">
    <text evidence="10">Belongs to the insect chemoreceptor superfamily. Heteromeric odorant receptor channel (TC 1.A.69) family.</text>
</comment>
<name>A0ABP1PH75_XYLVO</name>
<evidence type="ECO:0000256" key="10">
    <source>
        <dbReference type="RuleBase" id="RU351113"/>
    </source>
</evidence>
<evidence type="ECO:0000256" key="2">
    <source>
        <dbReference type="ARBA" id="ARBA00022475"/>
    </source>
</evidence>
<evidence type="ECO:0000256" key="5">
    <source>
        <dbReference type="ARBA" id="ARBA00022725"/>
    </source>
</evidence>
<keyword evidence="7 10" id="KW-0472">Membrane</keyword>
<evidence type="ECO:0000256" key="8">
    <source>
        <dbReference type="ARBA" id="ARBA00023170"/>
    </source>
</evidence>
<dbReference type="EMBL" id="CAXAJV020001300">
    <property type="protein sequence ID" value="CAL7950595.1"/>
    <property type="molecule type" value="Genomic_DNA"/>
</dbReference>
<gene>
    <name evidence="11" type="ORF">XYLVIOL_LOCUS10049</name>
</gene>
<keyword evidence="6 10" id="KW-1133">Transmembrane helix</keyword>
<feature type="transmembrane region" description="Helical" evidence="10">
    <location>
        <begin position="29"/>
        <end position="55"/>
    </location>
</feature>
<proteinExistence type="inferred from homology"/>
<reference evidence="11 12" key="1">
    <citation type="submission" date="2024-08" db="EMBL/GenBank/DDBJ databases">
        <authorList>
            <person name="Will J Nash"/>
            <person name="Angela Man"/>
            <person name="Seanna McTaggart"/>
            <person name="Kendall Baker"/>
            <person name="Tom Barker"/>
            <person name="Leah Catchpole"/>
            <person name="Alex Durrant"/>
            <person name="Karim Gharbi"/>
            <person name="Naomi Irish"/>
            <person name="Gemy Kaithakottil"/>
            <person name="Debby Ku"/>
            <person name="Aaliyah Providence"/>
            <person name="Felix Shaw"/>
            <person name="David Swarbreck"/>
            <person name="Chris Watkins"/>
            <person name="Ann M. McCartney"/>
            <person name="Giulio Formenti"/>
            <person name="Alice Mouton"/>
            <person name="Noel Vella"/>
            <person name="Bjorn M von Reumont"/>
            <person name="Adriana Vella"/>
            <person name="Wilfried Haerty"/>
        </authorList>
    </citation>
    <scope>NUCLEOTIDE SEQUENCE [LARGE SCALE GENOMIC DNA]</scope>
</reference>
<dbReference type="PANTHER" id="PTHR21137">
    <property type="entry name" value="ODORANT RECEPTOR"/>
    <property type="match status" value="1"/>
</dbReference>
<dbReference type="Pfam" id="PF02949">
    <property type="entry name" value="7tm_6"/>
    <property type="match status" value="1"/>
</dbReference>
<protein>
    <recommendedName>
        <fullName evidence="10">Odorant receptor</fullName>
    </recommendedName>
</protein>
<evidence type="ECO:0000256" key="1">
    <source>
        <dbReference type="ARBA" id="ARBA00004651"/>
    </source>
</evidence>
<keyword evidence="3 10" id="KW-0716">Sensory transduction</keyword>